<dbReference type="PANTHER" id="PTHR43377">
    <property type="entry name" value="BILIVERDIN REDUCTASE A"/>
    <property type="match status" value="1"/>
</dbReference>
<accession>A0ABT8HQB1</accession>
<evidence type="ECO:0000313" key="3">
    <source>
        <dbReference type="EMBL" id="MDN4522957.1"/>
    </source>
</evidence>
<keyword evidence="4" id="KW-1185">Reference proteome</keyword>
<dbReference type="InterPro" id="IPR051450">
    <property type="entry name" value="Gfo/Idh/MocA_Oxidoreductases"/>
</dbReference>
<dbReference type="RefSeq" id="WP_301164028.1">
    <property type="nucleotide sequence ID" value="NZ_JAUHTR010000001.1"/>
</dbReference>
<sequence>MEKTRFIQIGSGGFGQSWLNVAMKYEQVELVGVVDMMEENLAQAKQLTGLPEEALFTNIDEALGQIEAEAVLIVTPPQTHKELAIKAIQHGFHVMMEKPLAHTLEEAKELLHFKQNHQQQLMVSQNYRWNRPIQTVKQLLDANEIGKVEWMNYSFQRTSRFGGWRDRYDHILLEDMSIHHFDLMRYLLNKDPVEVYAQSYRPSWSWFQGNPNAHVSITFEDDVHVSYTGSWVTKGKETPWNGEFRLVGEKGAIELMEDKVILYDGNNKERDVPLVDLPFDDRTLSLDNFVQSILTCNQPATSIEDNIKSYELTCASIESAVTHQAVKLPLYLVQN</sequence>
<reference evidence="3" key="1">
    <citation type="submission" date="2023-07" db="EMBL/GenBank/DDBJ databases">
        <title>Fictibacillus sp. isolated from freshwater pond.</title>
        <authorList>
            <person name="Kirdat K."/>
            <person name="Bhat A."/>
            <person name="Mourya A."/>
            <person name="Yadav A."/>
        </authorList>
    </citation>
    <scope>NUCLEOTIDE SEQUENCE</scope>
    <source>
        <strain evidence="3">NE201</strain>
    </source>
</reference>
<dbReference type="Pfam" id="PF22725">
    <property type="entry name" value="GFO_IDH_MocA_C3"/>
    <property type="match status" value="1"/>
</dbReference>
<dbReference type="Proteomes" id="UP001172721">
    <property type="component" value="Unassembled WGS sequence"/>
</dbReference>
<evidence type="ECO:0000259" key="1">
    <source>
        <dbReference type="Pfam" id="PF01408"/>
    </source>
</evidence>
<dbReference type="SUPFAM" id="SSF51735">
    <property type="entry name" value="NAD(P)-binding Rossmann-fold domains"/>
    <property type="match status" value="1"/>
</dbReference>
<gene>
    <name evidence="3" type="ORF">QYB97_00645</name>
</gene>
<dbReference type="Pfam" id="PF01408">
    <property type="entry name" value="GFO_IDH_MocA"/>
    <property type="match status" value="1"/>
</dbReference>
<comment type="caution">
    <text evidence="3">The sequence shown here is derived from an EMBL/GenBank/DDBJ whole genome shotgun (WGS) entry which is preliminary data.</text>
</comment>
<protein>
    <submittedName>
        <fullName evidence="3">Gfo/Idh/MocA family oxidoreductase</fullName>
    </submittedName>
</protein>
<dbReference type="Gene3D" id="3.30.360.10">
    <property type="entry name" value="Dihydrodipicolinate Reductase, domain 2"/>
    <property type="match status" value="1"/>
</dbReference>
<dbReference type="SUPFAM" id="SSF55347">
    <property type="entry name" value="Glyceraldehyde-3-phosphate dehydrogenase-like, C-terminal domain"/>
    <property type="match status" value="1"/>
</dbReference>
<dbReference type="InterPro" id="IPR055170">
    <property type="entry name" value="GFO_IDH_MocA-like_dom"/>
</dbReference>
<dbReference type="Gene3D" id="3.40.50.720">
    <property type="entry name" value="NAD(P)-binding Rossmann-like Domain"/>
    <property type="match status" value="1"/>
</dbReference>
<feature type="domain" description="GFO/IDH/MocA-like oxidoreductase" evidence="2">
    <location>
        <begin position="133"/>
        <end position="254"/>
    </location>
</feature>
<evidence type="ECO:0000313" key="4">
    <source>
        <dbReference type="Proteomes" id="UP001172721"/>
    </source>
</evidence>
<dbReference type="InterPro" id="IPR036291">
    <property type="entry name" value="NAD(P)-bd_dom_sf"/>
</dbReference>
<feature type="domain" description="Gfo/Idh/MocA-like oxidoreductase N-terminal" evidence="1">
    <location>
        <begin position="7"/>
        <end position="124"/>
    </location>
</feature>
<dbReference type="PANTHER" id="PTHR43377:SF2">
    <property type="entry name" value="BINDING ROSSMANN FOLD OXIDOREDUCTASE, PUTATIVE (AFU_ORTHOLOGUE AFUA_4G00560)-RELATED"/>
    <property type="match status" value="1"/>
</dbReference>
<evidence type="ECO:0000259" key="2">
    <source>
        <dbReference type="Pfam" id="PF22725"/>
    </source>
</evidence>
<proteinExistence type="predicted"/>
<organism evidence="3 4">
    <name type="scientific">Fictibacillus fluitans</name>
    <dbReference type="NCBI Taxonomy" id="3058422"/>
    <lineage>
        <taxon>Bacteria</taxon>
        <taxon>Bacillati</taxon>
        <taxon>Bacillota</taxon>
        <taxon>Bacilli</taxon>
        <taxon>Bacillales</taxon>
        <taxon>Fictibacillaceae</taxon>
        <taxon>Fictibacillus</taxon>
    </lineage>
</organism>
<dbReference type="EMBL" id="JAUHTR010000001">
    <property type="protein sequence ID" value="MDN4522957.1"/>
    <property type="molecule type" value="Genomic_DNA"/>
</dbReference>
<name>A0ABT8HQB1_9BACL</name>
<dbReference type="InterPro" id="IPR000683">
    <property type="entry name" value="Gfo/Idh/MocA-like_OxRdtase_N"/>
</dbReference>